<keyword evidence="2" id="KW-1185">Reference proteome</keyword>
<accession>A0ABT0WI37</accession>
<protein>
    <submittedName>
        <fullName evidence="1">Uncharacterized protein</fullName>
    </submittedName>
</protein>
<evidence type="ECO:0000313" key="2">
    <source>
        <dbReference type="Proteomes" id="UP001523262"/>
    </source>
</evidence>
<evidence type="ECO:0000313" key="1">
    <source>
        <dbReference type="EMBL" id="MCM2535193.1"/>
    </source>
</evidence>
<proteinExistence type="predicted"/>
<comment type="caution">
    <text evidence="1">The sequence shown here is derived from an EMBL/GenBank/DDBJ whole genome shotgun (WGS) entry which is preliminary data.</text>
</comment>
<reference evidence="1 2" key="1">
    <citation type="submission" date="2022-06" db="EMBL/GenBank/DDBJ databases">
        <authorList>
            <person name="Jeon C.O."/>
        </authorList>
    </citation>
    <scope>NUCLEOTIDE SEQUENCE [LARGE SCALE GENOMIC DNA]</scope>
    <source>
        <strain evidence="1 2">KCTC 13943</strain>
    </source>
</reference>
<sequence>MSEINTVQVYLEYNNTLGLTEIGTIEYFDEDGNEMDENEIAGAPHRFVGNEYLTVEELRINVANRLGIDSDQVEIEGIDC</sequence>
<organism evidence="1 2">
    <name type="scientific">Neobacillus pocheonensis</name>
    <dbReference type="NCBI Taxonomy" id="363869"/>
    <lineage>
        <taxon>Bacteria</taxon>
        <taxon>Bacillati</taxon>
        <taxon>Bacillota</taxon>
        <taxon>Bacilli</taxon>
        <taxon>Bacillales</taxon>
        <taxon>Bacillaceae</taxon>
        <taxon>Neobacillus</taxon>
    </lineage>
</organism>
<gene>
    <name evidence="1" type="ORF">NDK43_26135</name>
</gene>
<name>A0ABT0WI37_9BACI</name>
<dbReference type="Proteomes" id="UP001523262">
    <property type="component" value="Unassembled WGS sequence"/>
</dbReference>
<dbReference type="EMBL" id="JAMQCR010000002">
    <property type="protein sequence ID" value="MCM2535193.1"/>
    <property type="molecule type" value="Genomic_DNA"/>
</dbReference>